<dbReference type="GO" id="GO:0045944">
    <property type="term" value="P:positive regulation of transcription by RNA polymerase II"/>
    <property type="evidence" value="ECO:0007669"/>
    <property type="project" value="TreeGrafter"/>
</dbReference>
<dbReference type="Proteomes" id="UP000515152">
    <property type="component" value="Chromosome 8"/>
</dbReference>
<dbReference type="OrthoDB" id="9899179at2759"/>
<reference evidence="3" key="1">
    <citation type="submission" date="2025-08" db="UniProtKB">
        <authorList>
            <consortium name="RefSeq"/>
        </authorList>
    </citation>
    <scope>IDENTIFICATION</scope>
</reference>
<gene>
    <name evidence="3" type="primary">zmp:0000001268</name>
</gene>
<feature type="chain" id="PRO_5027582053" evidence="1">
    <location>
        <begin position="20"/>
        <end position="138"/>
    </location>
</feature>
<dbReference type="KEGG" id="char:105900378"/>
<evidence type="ECO:0000256" key="1">
    <source>
        <dbReference type="SAM" id="SignalP"/>
    </source>
</evidence>
<dbReference type="GeneID" id="105900378"/>
<protein>
    <submittedName>
        <fullName evidence="3">CYTL1 domain-containing protein</fullName>
    </submittedName>
</protein>
<dbReference type="Pfam" id="PF15153">
    <property type="entry name" value="CYTL1"/>
    <property type="match status" value="1"/>
</dbReference>
<dbReference type="RefSeq" id="XP_012683122.2">
    <property type="nucleotide sequence ID" value="XM_012827668.2"/>
</dbReference>
<accession>A0A6P3VWS7</accession>
<keyword evidence="1" id="KW-0732">Signal</keyword>
<evidence type="ECO:0000313" key="3">
    <source>
        <dbReference type="RefSeq" id="XP_012683122.2"/>
    </source>
</evidence>
<name>A0A6P3VWS7_CLUHA</name>
<keyword evidence="2" id="KW-1185">Reference proteome</keyword>
<dbReference type="InterPro" id="IPR029253">
    <property type="entry name" value="CYTL1"/>
</dbReference>
<organism evidence="2 3">
    <name type="scientific">Clupea harengus</name>
    <name type="common">Atlantic herring</name>
    <dbReference type="NCBI Taxonomy" id="7950"/>
    <lineage>
        <taxon>Eukaryota</taxon>
        <taxon>Metazoa</taxon>
        <taxon>Chordata</taxon>
        <taxon>Craniata</taxon>
        <taxon>Vertebrata</taxon>
        <taxon>Euteleostomi</taxon>
        <taxon>Actinopterygii</taxon>
        <taxon>Neopterygii</taxon>
        <taxon>Teleostei</taxon>
        <taxon>Clupei</taxon>
        <taxon>Clupeiformes</taxon>
        <taxon>Clupeoidei</taxon>
        <taxon>Clupeidae</taxon>
        <taxon>Clupea</taxon>
    </lineage>
</organism>
<evidence type="ECO:0000313" key="2">
    <source>
        <dbReference type="Proteomes" id="UP000515152"/>
    </source>
</evidence>
<dbReference type="AlphaFoldDB" id="A0A6P3VWS7"/>
<feature type="signal peptide" evidence="1">
    <location>
        <begin position="1"/>
        <end position="19"/>
    </location>
</feature>
<proteinExistence type="predicted"/>
<dbReference type="CTD" id="100330779"/>
<dbReference type="PANTHER" id="PTHR15974">
    <property type="entry name" value="CYTOKINE-LIKE PROTEIN 1"/>
    <property type="match status" value="1"/>
</dbReference>
<dbReference type="PANTHER" id="PTHR15974:SF0">
    <property type="entry name" value="CYTOKINE-LIKE PROTEIN 1"/>
    <property type="match status" value="1"/>
</dbReference>
<sequence>MARTGNSLVFLMIVSFVQCSPPPFWTHPPTCYSKVLDMGRDVSARVSNIKNDPETGRCADHMPYLYIDVHNSCVMETMRSFVTMIDRMRQRRCAYTRKVQELHVKLRQLHMIISQRCHGDLVFTIDDCAALGRGPRTS</sequence>